<dbReference type="AlphaFoldDB" id="A0A554LXX6"/>
<gene>
    <name evidence="1" type="ORF">CEN88_31</name>
</gene>
<accession>A0A554LXX6</accession>
<protein>
    <submittedName>
        <fullName evidence="1">Uncharacterized protein</fullName>
    </submittedName>
</protein>
<proteinExistence type="predicted"/>
<dbReference type="EMBL" id="VMGL01000002">
    <property type="protein sequence ID" value="TSC97469.1"/>
    <property type="molecule type" value="Genomic_DNA"/>
</dbReference>
<sequence>MGKLKKADFDNKYRFRESRSKQGGARCELCVHNHNQDGYCRHPERARRIILSEEPPWFGGLRTDLSSDRVCDLVKIPMPESITVPEIEEGFIIDVGSGILLGHCRFSLLHGDPMCPYIAAHIIDHTLDTYEHYEKSTCHIEIKQPHWEILCELPQCQKRIGRPPYKEDDYLRRQGFNSGYIPPPPPPPPTIGDGDIETDDFRLGEFPLVTKLSGPYVRIDWTEEAICHGVRLIKRLLFHPWIKGQPKTDDQPKIEGVYWPRVRLILESLGWTPVADRINFEIEIKMYHHTCCLGCGLRHYEEHSNLQYEFEEHEVVRRGGDPHCPNCGRQLTHEMNLSPLLSE</sequence>
<name>A0A554LXX6_9BACT</name>
<evidence type="ECO:0000313" key="2">
    <source>
        <dbReference type="Proteomes" id="UP000318711"/>
    </source>
</evidence>
<comment type="caution">
    <text evidence="1">The sequence shown here is derived from an EMBL/GenBank/DDBJ whole genome shotgun (WGS) entry which is preliminary data.</text>
</comment>
<dbReference type="Proteomes" id="UP000318711">
    <property type="component" value="Unassembled WGS sequence"/>
</dbReference>
<organism evidence="1 2">
    <name type="scientific">Candidatus Berkelbacteria bacterium Licking1014_2</name>
    <dbReference type="NCBI Taxonomy" id="2017146"/>
    <lineage>
        <taxon>Bacteria</taxon>
        <taxon>Candidatus Berkelbacteria</taxon>
    </lineage>
</organism>
<evidence type="ECO:0000313" key="1">
    <source>
        <dbReference type="EMBL" id="TSC97469.1"/>
    </source>
</evidence>
<reference evidence="1 2" key="1">
    <citation type="submission" date="2017-07" db="EMBL/GenBank/DDBJ databases">
        <title>Mechanisms for carbon and nitrogen cycling indicate functional differentiation within the Candidate Phyla Radiation.</title>
        <authorList>
            <person name="Danczak R.E."/>
            <person name="Johnston M.D."/>
            <person name="Kenah C."/>
            <person name="Slattery M."/>
            <person name="Wrighton K.C."/>
            <person name="Wilkins M.J."/>
        </authorList>
    </citation>
    <scope>NUCLEOTIDE SEQUENCE [LARGE SCALE GENOMIC DNA]</scope>
    <source>
        <strain evidence="1">Licking1014_2</strain>
    </source>
</reference>